<evidence type="ECO:0000313" key="2">
    <source>
        <dbReference type="Proteomes" id="UP000315673"/>
    </source>
</evidence>
<dbReference type="KEGG" id="spai:FPZ24_03685"/>
<keyword evidence="2" id="KW-1185">Reference proteome</keyword>
<sequence length="83" mass="9172">MLLSIAVMLAAGAALPNYTMPPARRAVPSKCADACAKRYRLSSSDEEADTSKYRALDEDGTDCNVTRSKICRSQPRTWIRADY</sequence>
<dbReference type="AlphaFoldDB" id="A0A5B8LER8"/>
<organism evidence="1 2">
    <name type="scientific">Sphingomonas panacisoli</name>
    <dbReference type="NCBI Taxonomy" id="1813879"/>
    <lineage>
        <taxon>Bacteria</taxon>
        <taxon>Pseudomonadati</taxon>
        <taxon>Pseudomonadota</taxon>
        <taxon>Alphaproteobacteria</taxon>
        <taxon>Sphingomonadales</taxon>
        <taxon>Sphingomonadaceae</taxon>
        <taxon>Sphingomonas</taxon>
    </lineage>
</organism>
<dbReference type="EMBL" id="CP042306">
    <property type="protein sequence ID" value="QDZ06688.1"/>
    <property type="molecule type" value="Genomic_DNA"/>
</dbReference>
<proteinExistence type="predicted"/>
<protein>
    <submittedName>
        <fullName evidence="1">Uncharacterized protein</fullName>
    </submittedName>
</protein>
<dbReference type="RefSeq" id="WP_146569772.1">
    <property type="nucleotide sequence ID" value="NZ_CP042306.1"/>
</dbReference>
<name>A0A5B8LER8_9SPHN</name>
<dbReference type="OrthoDB" id="7569242at2"/>
<evidence type="ECO:0000313" key="1">
    <source>
        <dbReference type="EMBL" id="QDZ06688.1"/>
    </source>
</evidence>
<gene>
    <name evidence="1" type="ORF">FPZ24_03685</name>
</gene>
<reference evidence="1 2" key="1">
    <citation type="submission" date="2019-07" db="EMBL/GenBank/DDBJ databases">
        <title>Full genome sequence of Sphingomonas sp. 4R-6-7(HKS19).</title>
        <authorList>
            <person name="Im W.-T."/>
        </authorList>
    </citation>
    <scope>NUCLEOTIDE SEQUENCE [LARGE SCALE GENOMIC DNA]</scope>
    <source>
        <strain evidence="1 2">HKS19</strain>
    </source>
</reference>
<accession>A0A5B8LER8</accession>
<dbReference type="Proteomes" id="UP000315673">
    <property type="component" value="Chromosome"/>
</dbReference>